<dbReference type="Proteomes" id="UP000256542">
    <property type="component" value="Unassembled WGS sequence"/>
</dbReference>
<dbReference type="OrthoDB" id="6106456at2"/>
<proteinExistence type="predicted"/>
<dbReference type="SUPFAM" id="SSF54593">
    <property type="entry name" value="Glyoxalase/Bleomycin resistance protein/Dihydroxybiphenyl dioxygenase"/>
    <property type="match status" value="1"/>
</dbReference>
<evidence type="ECO:0000313" key="4">
    <source>
        <dbReference type="Proteomes" id="UP000256542"/>
    </source>
</evidence>
<sequence length="125" mass="13685">MSQHTVFVENLADATSYYQSVFGLQPKVGSESSEPTPSLSLSASGANKQGVSLLLVEDALAAMEATKVSHSMSAIEWHSAQFWEDYHAFSGFGVVFESLPNEQAQHKQVTFMDAYGVHWQLIATE</sequence>
<dbReference type="EMBL" id="QUNG01000001">
    <property type="protein sequence ID" value="REG86806.1"/>
    <property type="molecule type" value="Genomic_DNA"/>
</dbReference>
<dbReference type="Pfam" id="PF00903">
    <property type="entry name" value="Glyoxalase"/>
    <property type="match status" value="1"/>
</dbReference>
<dbReference type="RefSeq" id="WP_115896048.1">
    <property type="nucleotide sequence ID" value="NZ_QUNG01000001.1"/>
</dbReference>
<dbReference type="Gene3D" id="3.10.180.10">
    <property type="entry name" value="2,3-Dihydroxybiphenyl 1,2-Dioxygenase, domain 1"/>
    <property type="match status" value="1"/>
</dbReference>
<comment type="caution">
    <text evidence="3">The sequence shown here is derived from an EMBL/GenBank/DDBJ whole genome shotgun (WGS) entry which is preliminary data.</text>
</comment>
<dbReference type="InterPro" id="IPR004360">
    <property type="entry name" value="Glyas_Fos-R_dOase_dom"/>
</dbReference>
<dbReference type="InterPro" id="IPR029068">
    <property type="entry name" value="Glyas_Bleomycin-R_OHBP_Dase"/>
</dbReference>
<name>A0A3E0DTT9_9GAMM</name>
<feature type="region of interest" description="Disordered" evidence="1">
    <location>
        <begin position="27"/>
        <end position="46"/>
    </location>
</feature>
<gene>
    <name evidence="3" type="ORF">DFP81_101374</name>
</gene>
<feature type="domain" description="Glyoxalase/fosfomycin resistance/dioxygenase" evidence="2">
    <location>
        <begin position="5"/>
        <end position="121"/>
    </location>
</feature>
<dbReference type="AlphaFoldDB" id="A0A3E0DTT9"/>
<accession>A0A3E0DTT9</accession>
<evidence type="ECO:0000259" key="2">
    <source>
        <dbReference type="Pfam" id="PF00903"/>
    </source>
</evidence>
<evidence type="ECO:0000313" key="3">
    <source>
        <dbReference type="EMBL" id="REG86806.1"/>
    </source>
</evidence>
<reference evidence="3 4" key="1">
    <citation type="submission" date="2018-08" db="EMBL/GenBank/DDBJ databases">
        <title>Genomic Encyclopedia of Type Strains, Phase III (KMG-III): the genomes of soil and plant-associated and newly described type strains.</title>
        <authorList>
            <person name="Whitman W."/>
        </authorList>
    </citation>
    <scope>NUCLEOTIDE SEQUENCE [LARGE SCALE GENOMIC DNA]</scope>
    <source>
        <strain evidence="3 4">CECT 7375</strain>
    </source>
</reference>
<keyword evidence="4" id="KW-1185">Reference proteome</keyword>
<organism evidence="3 4">
    <name type="scientific">Marinomonas pollencensis</name>
    <dbReference type="NCBI Taxonomy" id="491954"/>
    <lineage>
        <taxon>Bacteria</taxon>
        <taxon>Pseudomonadati</taxon>
        <taxon>Pseudomonadota</taxon>
        <taxon>Gammaproteobacteria</taxon>
        <taxon>Oceanospirillales</taxon>
        <taxon>Oceanospirillaceae</taxon>
        <taxon>Marinomonas</taxon>
    </lineage>
</organism>
<protein>
    <recommendedName>
        <fullName evidence="2">Glyoxalase/fosfomycin resistance/dioxygenase domain-containing protein</fullName>
    </recommendedName>
</protein>
<feature type="compositionally biased region" description="Low complexity" evidence="1">
    <location>
        <begin position="30"/>
        <end position="44"/>
    </location>
</feature>
<evidence type="ECO:0000256" key="1">
    <source>
        <dbReference type="SAM" id="MobiDB-lite"/>
    </source>
</evidence>